<keyword evidence="13" id="KW-1185">Reference proteome</keyword>
<keyword evidence="10 11" id="KW-0472">Membrane</keyword>
<evidence type="ECO:0000256" key="8">
    <source>
        <dbReference type="ARBA" id="ARBA00022989"/>
    </source>
</evidence>
<keyword evidence="6 11" id="KW-0067">ATP-binding</keyword>
<evidence type="ECO:0000256" key="6">
    <source>
        <dbReference type="ARBA" id="ARBA00022840"/>
    </source>
</evidence>
<comment type="subcellular location">
    <subcellularLocation>
        <location evidence="11">Cell membrane</location>
        <topology evidence="11">Single-pass membrane protein</topology>
    </subcellularLocation>
</comment>
<evidence type="ECO:0000256" key="4">
    <source>
        <dbReference type="ARBA" id="ARBA00022692"/>
    </source>
</evidence>
<dbReference type="EMBL" id="CP091511">
    <property type="protein sequence ID" value="UOO91139.1"/>
    <property type="molecule type" value="Genomic_DNA"/>
</dbReference>
<comment type="similarity">
    <text evidence="11">Belongs to the KdpC family.</text>
</comment>
<sequence length="185" mass="19466">MYLRPVIMVFVQLSVLLGLVYPLVVTGLGQVLFADAANGSLIHQGDKVVGSHLLGQEFTRAEHFWGRPSATAEFAYNPMASGGSNLAATNPQLTAAAQAQLQVLATNPSSAVPVELLSASGSGLDPDISLQAALYQVPRVAQASGHTEQDLRTLVHSLSRNTLTTGFQPLVNVVDLNLAVQALPQ</sequence>
<reference evidence="12 13" key="1">
    <citation type="journal article" date="2022" name="Res Sq">
        <title>Evolution of multicellular longitudinally dividing oral cavity symbionts (Neisseriaceae).</title>
        <authorList>
            <person name="Nyongesa S."/>
            <person name="Weber P."/>
            <person name="Bernet E."/>
            <person name="Pullido F."/>
            <person name="Nieckarz M."/>
            <person name="Delaby M."/>
            <person name="Nieves C."/>
            <person name="Viehboeck T."/>
            <person name="Krause N."/>
            <person name="Rivera-Millot A."/>
            <person name="Nakamura A."/>
            <person name="Vischer N."/>
            <person name="VanNieuwenhze M."/>
            <person name="Brun Y."/>
            <person name="Cava F."/>
            <person name="Bulgheresi S."/>
            <person name="Veyrier F."/>
        </authorList>
    </citation>
    <scope>NUCLEOTIDE SEQUENCE [LARGE SCALE GENOMIC DNA]</scope>
    <source>
        <strain evidence="12 13">SN4</strain>
    </source>
</reference>
<evidence type="ECO:0000256" key="1">
    <source>
        <dbReference type="ARBA" id="ARBA00022448"/>
    </source>
</evidence>
<dbReference type="PIRSF" id="PIRSF001296">
    <property type="entry name" value="K_ATPase_KdpC"/>
    <property type="match status" value="1"/>
</dbReference>
<gene>
    <name evidence="11 12" type="primary">kdpC</name>
    <name evidence="12" type="ORF">LVJ82_09330</name>
</gene>
<keyword evidence="1 11" id="KW-0813">Transport</keyword>
<keyword evidence="7 11" id="KW-0630">Potassium</keyword>
<keyword evidence="4 11" id="KW-0812">Transmembrane</keyword>
<keyword evidence="9 11" id="KW-0406">Ion transport</keyword>
<dbReference type="InterPro" id="IPR003820">
    <property type="entry name" value="KdpC"/>
</dbReference>
<proteinExistence type="inferred from homology"/>
<evidence type="ECO:0000313" key="13">
    <source>
        <dbReference type="Proteomes" id="UP000832011"/>
    </source>
</evidence>
<comment type="subunit">
    <text evidence="11">The system is composed of three essential subunits: KdpA, KdpB and KdpC.</text>
</comment>
<evidence type="ECO:0000256" key="5">
    <source>
        <dbReference type="ARBA" id="ARBA00022741"/>
    </source>
</evidence>
<dbReference type="PANTHER" id="PTHR30042">
    <property type="entry name" value="POTASSIUM-TRANSPORTING ATPASE C CHAIN"/>
    <property type="match status" value="1"/>
</dbReference>
<dbReference type="Proteomes" id="UP000832011">
    <property type="component" value="Chromosome"/>
</dbReference>
<evidence type="ECO:0000256" key="2">
    <source>
        <dbReference type="ARBA" id="ARBA00022475"/>
    </source>
</evidence>
<dbReference type="Pfam" id="PF02669">
    <property type="entry name" value="KdpC"/>
    <property type="match status" value="1"/>
</dbReference>
<comment type="function">
    <text evidence="11">Part of the high-affinity ATP-driven potassium transport (or Kdp) system, which catalyzes the hydrolysis of ATP coupled with the electrogenic transport of potassium into the cytoplasm. This subunit acts as a catalytic chaperone that increases the ATP-binding affinity of the ATP-hydrolyzing subunit KdpB by the formation of a transient KdpB/KdpC/ATP ternary complex.</text>
</comment>
<evidence type="ECO:0000256" key="11">
    <source>
        <dbReference type="HAMAP-Rule" id="MF_00276"/>
    </source>
</evidence>
<dbReference type="HAMAP" id="MF_00276">
    <property type="entry name" value="KdpC"/>
    <property type="match status" value="1"/>
</dbReference>
<evidence type="ECO:0000256" key="10">
    <source>
        <dbReference type="ARBA" id="ARBA00023136"/>
    </source>
</evidence>
<dbReference type="NCBIfam" id="NF001454">
    <property type="entry name" value="PRK00315.1"/>
    <property type="match status" value="1"/>
</dbReference>
<evidence type="ECO:0000256" key="7">
    <source>
        <dbReference type="ARBA" id="ARBA00022958"/>
    </source>
</evidence>
<protein>
    <recommendedName>
        <fullName evidence="11">Potassium-transporting ATPase KdpC subunit</fullName>
    </recommendedName>
    <alternativeName>
        <fullName evidence="11">ATP phosphohydrolase [potassium-transporting] C chain</fullName>
    </alternativeName>
    <alternativeName>
        <fullName evidence="11">Potassium-binding and translocating subunit C</fullName>
    </alternativeName>
    <alternativeName>
        <fullName evidence="11">Potassium-translocating ATPase C chain</fullName>
    </alternativeName>
</protein>
<dbReference type="PANTHER" id="PTHR30042:SF2">
    <property type="entry name" value="POTASSIUM-TRANSPORTING ATPASE KDPC SUBUNIT"/>
    <property type="match status" value="1"/>
</dbReference>
<keyword evidence="8 11" id="KW-1133">Transmembrane helix</keyword>
<dbReference type="RefSeq" id="WP_058304715.1">
    <property type="nucleotide sequence ID" value="NZ_CABKVG010000004.1"/>
</dbReference>
<evidence type="ECO:0000313" key="12">
    <source>
        <dbReference type="EMBL" id="UOO91139.1"/>
    </source>
</evidence>
<accession>A0ABY4E6P3</accession>
<organism evidence="12 13">
    <name type="scientific">Vitreoscilla massiliensis</name>
    <dbReference type="NCBI Taxonomy" id="1689272"/>
    <lineage>
        <taxon>Bacteria</taxon>
        <taxon>Pseudomonadati</taxon>
        <taxon>Pseudomonadota</taxon>
        <taxon>Betaproteobacteria</taxon>
        <taxon>Neisseriales</taxon>
        <taxon>Neisseriaceae</taxon>
        <taxon>Vitreoscilla</taxon>
    </lineage>
</organism>
<keyword evidence="5 11" id="KW-0547">Nucleotide-binding</keyword>
<keyword evidence="2 11" id="KW-1003">Cell membrane</keyword>
<dbReference type="NCBIfam" id="TIGR00681">
    <property type="entry name" value="kdpC"/>
    <property type="match status" value="1"/>
</dbReference>
<evidence type="ECO:0000256" key="9">
    <source>
        <dbReference type="ARBA" id="ARBA00023065"/>
    </source>
</evidence>
<keyword evidence="3 11" id="KW-0633">Potassium transport</keyword>
<name>A0ABY4E6P3_9NEIS</name>
<evidence type="ECO:0000256" key="3">
    <source>
        <dbReference type="ARBA" id="ARBA00022538"/>
    </source>
</evidence>